<evidence type="ECO:0000256" key="2">
    <source>
        <dbReference type="ARBA" id="ARBA00023315"/>
    </source>
</evidence>
<gene>
    <name evidence="5" type="ORF">DCP75_15135</name>
</gene>
<dbReference type="PANTHER" id="PTHR34069">
    <property type="entry name" value="3-OXOACYL-[ACYL-CARRIER-PROTEIN] SYNTHASE 3"/>
    <property type="match status" value="1"/>
</dbReference>
<feature type="domain" description="ChsH2 rubredoxin-like zinc ribbon" evidence="4">
    <location>
        <begin position="372"/>
        <end position="398"/>
    </location>
</feature>
<keyword evidence="2" id="KW-0012">Acyltransferase</keyword>
<dbReference type="InterPro" id="IPR013747">
    <property type="entry name" value="ACP_syn_III_C"/>
</dbReference>
<dbReference type="Pfam" id="PF08541">
    <property type="entry name" value="ACP_syn_III_C"/>
    <property type="match status" value="1"/>
</dbReference>
<dbReference type="EMBL" id="DMND01000206">
    <property type="protein sequence ID" value="HAN29024.1"/>
    <property type="molecule type" value="Genomic_DNA"/>
</dbReference>
<dbReference type="InterPro" id="IPR022002">
    <property type="entry name" value="ChsH2_Znr"/>
</dbReference>
<comment type="caution">
    <text evidence="5">The sequence shown here is derived from an EMBL/GenBank/DDBJ whole genome shotgun (WGS) entry which is preliminary data.</text>
</comment>
<evidence type="ECO:0000259" key="4">
    <source>
        <dbReference type="Pfam" id="PF12172"/>
    </source>
</evidence>
<feature type="domain" description="Beta-ketoacyl-[acyl-carrier-protein] synthase III C-terminal" evidence="3">
    <location>
        <begin position="221"/>
        <end position="300"/>
    </location>
</feature>
<dbReference type="SUPFAM" id="SSF53901">
    <property type="entry name" value="Thiolase-like"/>
    <property type="match status" value="2"/>
</dbReference>
<keyword evidence="1" id="KW-0808">Transferase</keyword>
<evidence type="ECO:0000256" key="1">
    <source>
        <dbReference type="ARBA" id="ARBA00022679"/>
    </source>
</evidence>
<evidence type="ECO:0000313" key="6">
    <source>
        <dbReference type="Proteomes" id="UP000259273"/>
    </source>
</evidence>
<reference evidence="5 6" key="1">
    <citation type="journal article" date="2018" name="Nat. Biotechnol.">
        <title>A standardized bacterial taxonomy based on genome phylogeny substantially revises the tree of life.</title>
        <authorList>
            <person name="Parks D.H."/>
            <person name="Chuvochina M."/>
            <person name="Waite D.W."/>
            <person name="Rinke C."/>
            <person name="Skarshewski A."/>
            <person name="Chaumeil P.A."/>
            <person name="Hugenholtz P."/>
        </authorList>
    </citation>
    <scope>NUCLEOTIDE SEQUENCE [LARGE SCALE GENOMIC DNA]</scope>
    <source>
        <strain evidence="5">UBA9158</strain>
    </source>
</reference>
<name>A0A3C1KRQ8_9GAMM</name>
<evidence type="ECO:0000259" key="3">
    <source>
        <dbReference type="Pfam" id="PF08541"/>
    </source>
</evidence>
<organism evidence="5 6">
    <name type="scientific">Haliea salexigens</name>
    <dbReference type="NCBI Taxonomy" id="287487"/>
    <lineage>
        <taxon>Bacteria</taxon>
        <taxon>Pseudomonadati</taxon>
        <taxon>Pseudomonadota</taxon>
        <taxon>Gammaproteobacteria</taxon>
        <taxon>Cellvibrionales</taxon>
        <taxon>Halieaceae</taxon>
        <taxon>Haliea</taxon>
    </lineage>
</organism>
<proteinExistence type="predicted"/>
<dbReference type="InterPro" id="IPR012340">
    <property type="entry name" value="NA-bd_OB-fold"/>
</dbReference>
<dbReference type="InterPro" id="IPR016039">
    <property type="entry name" value="Thiolase-like"/>
</dbReference>
<dbReference type="GO" id="GO:0044550">
    <property type="term" value="P:secondary metabolite biosynthetic process"/>
    <property type="evidence" value="ECO:0007669"/>
    <property type="project" value="TreeGrafter"/>
</dbReference>
<dbReference type="SUPFAM" id="SSF50249">
    <property type="entry name" value="Nucleic acid-binding proteins"/>
    <property type="match status" value="1"/>
</dbReference>
<protein>
    <submittedName>
        <fullName evidence="5">3-oxoacyl-ACP synthase</fullName>
    </submittedName>
</protein>
<dbReference type="Pfam" id="PF12172">
    <property type="entry name" value="zf-ChsH2"/>
    <property type="match status" value="1"/>
</dbReference>
<dbReference type="PANTHER" id="PTHR34069:SF2">
    <property type="entry name" value="BETA-KETOACYL-[ACYL-CARRIER-PROTEIN] SYNTHASE III"/>
    <property type="match status" value="1"/>
</dbReference>
<dbReference type="Gene3D" id="3.40.47.10">
    <property type="match status" value="2"/>
</dbReference>
<dbReference type="AlphaFoldDB" id="A0A3C1KRQ8"/>
<evidence type="ECO:0000313" key="5">
    <source>
        <dbReference type="EMBL" id="HAN29024.1"/>
    </source>
</evidence>
<accession>A0A3C1KRQ8</accession>
<sequence length="490" mass="53714">MQPKDIAPGTGTGITSVGSYIPRTRLSRKSIAAANSWANPALAIRGKGHRAVCSHDEDAITMAVAAARAAQAAGCQNTVQVLQFASTTLPFADRQNAGVISEALSLSSALRTLDVTGSLRCATSALITALESRETQLLIAADKRRTQPASTLEMLSGDAGAAVMTGQHNVIADYLGSYSSAIDMTDHYRAQHAEFDYQLEERWVREEGLLKIIPEAILQLLDKLTLDGSEISHLILPGVDKRTGAGIAKRCGIAGTAVRNNLEVECGNSGCAHPILMLNHALESAQPGEKILLVGFGQGCDALLFQATERVRQLHSEKPVNALLEGGVEDDNYLRYLSINQLVQLDWGMRAERDNRTSQSAFFRHRKTVTGFVGGRCTHCDTPQFPRRPVCANPDCRRPSEQHDEPFKDKRATVKSYTEDWLALCYDPPLKYGNVRFEGGGVVMMEFTDFAVGEVQVGTPLRMEFRIKDEDSKRGFRRYFWKAAPYPAEN</sequence>
<dbReference type="Proteomes" id="UP000259273">
    <property type="component" value="Unassembled WGS sequence"/>
</dbReference>
<dbReference type="GO" id="GO:0016746">
    <property type="term" value="F:acyltransferase activity"/>
    <property type="evidence" value="ECO:0007669"/>
    <property type="project" value="UniProtKB-KW"/>
</dbReference>